<accession>A0A3B0UVF2</accession>
<dbReference type="EMBL" id="UOEZ01000018">
    <property type="protein sequence ID" value="VAW35068.1"/>
    <property type="molecule type" value="Genomic_DNA"/>
</dbReference>
<evidence type="ECO:0008006" key="2">
    <source>
        <dbReference type="Google" id="ProtNLM"/>
    </source>
</evidence>
<proteinExistence type="predicted"/>
<gene>
    <name evidence="1" type="ORF">MNBD_DELTA02-1026</name>
</gene>
<organism evidence="1">
    <name type="scientific">hydrothermal vent metagenome</name>
    <dbReference type="NCBI Taxonomy" id="652676"/>
    <lineage>
        <taxon>unclassified sequences</taxon>
        <taxon>metagenomes</taxon>
        <taxon>ecological metagenomes</taxon>
    </lineage>
</organism>
<name>A0A3B0UVF2_9ZZZZ</name>
<dbReference type="Pfam" id="PF06245">
    <property type="entry name" value="DUF1015"/>
    <property type="match status" value="1"/>
</dbReference>
<protein>
    <recommendedName>
        <fullName evidence="2">HTH domain of SpoOJ/ParA/ParB/repB family, involved in chromosome partitioning</fullName>
    </recommendedName>
</protein>
<dbReference type="AlphaFoldDB" id="A0A3B0UVF2"/>
<sequence>MAVIKPLRALRYNMDKSQDRDAELTKVMAPPYDVISPEFQQELYLRHPGNVIRLILGKILPDDSEDSNRYTKAAAYLDKWQKDGTLVRDVAPSIYIYAQRYTLPGGQERERKGFIALTRVEDFDGGAVRPHEKTLSGPKADRLELLKRCRCNLSCIFALYPESVELPLQERVMGVLEGAVKGEPLVNVVGDDGVTNTVWKVDDAVIIAKVVEAMDEKSLFIADGHHRYETAINYRNYMRENTENPTGKEPFNYVMMYFTSMRDDGLDIFPTHRVVRGLEGFDGAALLEDCKEFFDLETVEFDDATEPEARAEFMRRLGDGDEGHTSFGLYLKGTNTYYILRLKDAKIMDELLGADIPDVYKKLDVTILHSLLLGKILGISQESQAKQENLLYIKSTDQAFELGRSDENQMVFIMNPTTVEQVRLVSEADLLMPQKSTYFYPKILSGLTINPLW</sequence>
<dbReference type="PIRSF" id="PIRSF033563">
    <property type="entry name" value="UCP033563"/>
    <property type="match status" value="1"/>
</dbReference>
<reference evidence="1" key="1">
    <citation type="submission" date="2018-06" db="EMBL/GenBank/DDBJ databases">
        <authorList>
            <person name="Zhirakovskaya E."/>
        </authorList>
    </citation>
    <scope>NUCLEOTIDE SEQUENCE</scope>
</reference>
<dbReference type="PANTHER" id="PTHR36454">
    <property type="entry name" value="LMO2823 PROTEIN"/>
    <property type="match status" value="1"/>
</dbReference>
<evidence type="ECO:0000313" key="1">
    <source>
        <dbReference type="EMBL" id="VAW35068.1"/>
    </source>
</evidence>
<dbReference type="InterPro" id="IPR008323">
    <property type="entry name" value="UCP033563"/>
</dbReference>
<dbReference type="PANTHER" id="PTHR36454:SF1">
    <property type="entry name" value="DUF1015 DOMAIN-CONTAINING PROTEIN"/>
    <property type="match status" value="1"/>
</dbReference>